<feature type="transmembrane region" description="Helical" evidence="1">
    <location>
        <begin position="353"/>
        <end position="379"/>
    </location>
</feature>
<keyword evidence="1" id="KW-0812">Transmembrane</keyword>
<evidence type="ECO:0000313" key="2">
    <source>
        <dbReference type="EMBL" id="MQL84510.1"/>
    </source>
</evidence>
<protein>
    <submittedName>
        <fullName evidence="2">Uncharacterized protein</fullName>
    </submittedName>
</protein>
<feature type="transmembrane region" description="Helical" evidence="1">
    <location>
        <begin position="314"/>
        <end position="332"/>
    </location>
</feature>
<keyword evidence="1" id="KW-1133">Transmembrane helix</keyword>
<feature type="transmembrane region" description="Helical" evidence="1">
    <location>
        <begin position="391"/>
        <end position="416"/>
    </location>
</feature>
<comment type="caution">
    <text evidence="2">The sequence shown here is derived from an EMBL/GenBank/DDBJ whole genome shotgun (WGS) entry which is preliminary data.</text>
</comment>
<keyword evidence="1" id="KW-0472">Membrane</keyword>
<organism evidence="2 3">
    <name type="scientific">Colocasia esculenta</name>
    <name type="common">Wild taro</name>
    <name type="synonym">Arum esculentum</name>
    <dbReference type="NCBI Taxonomy" id="4460"/>
    <lineage>
        <taxon>Eukaryota</taxon>
        <taxon>Viridiplantae</taxon>
        <taxon>Streptophyta</taxon>
        <taxon>Embryophyta</taxon>
        <taxon>Tracheophyta</taxon>
        <taxon>Spermatophyta</taxon>
        <taxon>Magnoliopsida</taxon>
        <taxon>Liliopsida</taxon>
        <taxon>Araceae</taxon>
        <taxon>Aroideae</taxon>
        <taxon>Colocasieae</taxon>
        <taxon>Colocasia</taxon>
    </lineage>
</organism>
<feature type="transmembrane region" description="Helical" evidence="1">
    <location>
        <begin position="696"/>
        <end position="718"/>
    </location>
</feature>
<feature type="transmembrane region" description="Helical" evidence="1">
    <location>
        <begin position="577"/>
        <end position="596"/>
    </location>
</feature>
<feature type="transmembrane region" description="Helical" evidence="1">
    <location>
        <begin position="665"/>
        <end position="684"/>
    </location>
</feature>
<reference evidence="2" key="1">
    <citation type="submission" date="2017-07" db="EMBL/GenBank/DDBJ databases">
        <title>Taro Niue Genome Assembly and Annotation.</title>
        <authorList>
            <person name="Atibalentja N."/>
            <person name="Keating K."/>
            <person name="Fields C.J."/>
        </authorList>
    </citation>
    <scope>NUCLEOTIDE SEQUENCE</scope>
    <source>
        <strain evidence="2">Niue_2</strain>
        <tissue evidence="2">Leaf</tissue>
    </source>
</reference>
<evidence type="ECO:0000256" key="1">
    <source>
        <dbReference type="SAM" id="Phobius"/>
    </source>
</evidence>
<gene>
    <name evidence="2" type="ORF">Taro_017025</name>
</gene>
<keyword evidence="3" id="KW-1185">Reference proteome</keyword>
<dbReference type="Proteomes" id="UP000652761">
    <property type="component" value="Unassembled WGS sequence"/>
</dbReference>
<dbReference type="AlphaFoldDB" id="A0A843US26"/>
<sequence>MGRVLVTPWYSVASYCRAQSTGRDSVLSCCSVRSSDACQGAGGLRRWPATPSLSLSSTSLLPLPPVKLRLPLSPLCVSGEEEGRAWCRGVVDHAWSEEEVANRREGPHWGSFFVKGMEHPLVCVPTDVAAAVRVATSVEVSPRSGVTLSRAMGFHTVRWCSEVLAIRACLGWPTALLRVRACLSLAGLIMCYKPAVRHGFVVLPRLFARCLALEGLSQSEVVSVSWDPVLGSLLREYSGLRACSSWQPTPDSPLSHYLSLRWFRSHVVVLGMGPQLGQAAVLCALCVSVAALSHPSAGAEAGARLVSRACGLRVPLLAASGGGLVAIVVTTFSSRRFHVFLVARTCMMVIARLCLVSAGVIGLALGRPVLLVVPASVFSQFRGPVLGCQPMMALACVLSTASALCPTMLVSFLLLWPLGARRRRSSVSDGLRRRLWRRVVVSSSESECCELLYPSVRLPCMINARVAGCSCYCAMCVASVVARRVRAIAARLALDSMAVVFLVWRTLAGKSRCFVCGVASPVERCDPCLHLLSAWCWLVMNSSEVLLEFFSIGSGGRLFLTRFCYCRATSESEVRCWFDWCVLVVFPGTVPWWFWWGFSQDRLAFFPGSPFGAFGGGSSQECFVFVSGHRCVAPVVCVACRLVGLRYGLGWRVLPVSPWRCFGRWCTYVALCLVLVLVVALSVVRQALVVASVPVFPLALGAIVFGCGTLLRSVFALLSTCGVGGSSRSGCQGLEALVGYPFPLSLSSSSLLPLRPAKLRLPLSPLCVSGKEEGRAWRRGVMDLTWSEEEVANRREGPHWGSFFVKVTEGDIFVAVSWQRCQEGRDPHPREPVEGVLRATSVLELAAHVWDAEGFGVLSWRRPESPLSHCLSLRWFRSHVAVLGVGPQLGQAAVLCALCVSAAALSHPSAGVEAGARLASRACRLRVPLLASSSSGLVAVVVTAFSSRRFQVFLVARACTMVIARLCLFSASIIGLALGRPVLLVVPASVFSRFCGLVLGCQPMMAPACVASRPDDVRGPGWFCLWAIDLVELWARRRGSSVSDGLRRRLWRRVFVSSIESECCELLYLSELRVVFCKSSGNNPQKTTELFSFGRLKEEKTRSRLHPLREATTSTRPHHSLGTVNSVNQRVNVVNRQPLHRQREFGGVREHPRDPVTVRKRTVYSSLLAITVGQLLPLRSYCGPIDGKRSCHLSR</sequence>
<proteinExistence type="predicted"/>
<dbReference type="EMBL" id="NMUH01000766">
    <property type="protein sequence ID" value="MQL84510.1"/>
    <property type="molecule type" value="Genomic_DNA"/>
</dbReference>
<name>A0A843US26_COLES</name>
<evidence type="ECO:0000313" key="3">
    <source>
        <dbReference type="Proteomes" id="UP000652761"/>
    </source>
</evidence>
<accession>A0A843US26</accession>